<gene>
    <name evidence="2" type="ORF">EV194_101623</name>
</gene>
<keyword evidence="1" id="KW-0812">Transmembrane</keyword>
<sequence length="180" mass="20793">MKRLLKSCMKTLKHCFNILSIIICFTLFNGFLYSNQQGELRSNKYLSVCTDTLPTFVTAYISDDEFSLLLELENGLTETVYSDSTAILQLIEISPDNKWAIVISMPVEIDDGRVETTYQLIDLCNRKMVNDKIKALIYDFVPGNDMYFMSDKSGLYLIYYSSHYDYYGIELISENEKKVP</sequence>
<proteinExistence type="predicted"/>
<evidence type="ECO:0000313" key="3">
    <source>
        <dbReference type="Proteomes" id="UP000295221"/>
    </source>
</evidence>
<feature type="transmembrane region" description="Helical" evidence="1">
    <location>
        <begin position="12"/>
        <end position="33"/>
    </location>
</feature>
<organism evidence="2 3">
    <name type="scientific">Natronoflexus pectinivorans</name>
    <dbReference type="NCBI Taxonomy" id="682526"/>
    <lineage>
        <taxon>Bacteria</taxon>
        <taxon>Pseudomonadati</taxon>
        <taxon>Bacteroidota</taxon>
        <taxon>Bacteroidia</taxon>
        <taxon>Marinilabiliales</taxon>
        <taxon>Marinilabiliaceae</taxon>
        <taxon>Natronoflexus</taxon>
    </lineage>
</organism>
<accession>A0A4R2GQI1</accession>
<dbReference type="AlphaFoldDB" id="A0A4R2GQI1"/>
<comment type="caution">
    <text evidence="2">The sequence shown here is derived from an EMBL/GenBank/DDBJ whole genome shotgun (WGS) entry which is preliminary data.</text>
</comment>
<reference evidence="2 3" key="1">
    <citation type="submission" date="2019-03" db="EMBL/GenBank/DDBJ databases">
        <title>Genomic Encyclopedia of Type Strains, Phase IV (KMG-IV): sequencing the most valuable type-strain genomes for metagenomic binning, comparative biology and taxonomic classification.</title>
        <authorList>
            <person name="Goeker M."/>
        </authorList>
    </citation>
    <scope>NUCLEOTIDE SEQUENCE [LARGE SCALE GENOMIC DNA]</scope>
    <source>
        <strain evidence="2 3">DSM 24179</strain>
    </source>
</reference>
<dbReference type="EMBL" id="SLWK01000001">
    <property type="protein sequence ID" value="TCO10989.1"/>
    <property type="molecule type" value="Genomic_DNA"/>
</dbReference>
<keyword evidence="1" id="KW-0472">Membrane</keyword>
<name>A0A4R2GQI1_9BACT</name>
<keyword evidence="3" id="KW-1185">Reference proteome</keyword>
<dbReference type="Proteomes" id="UP000295221">
    <property type="component" value="Unassembled WGS sequence"/>
</dbReference>
<evidence type="ECO:0000313" key="2">
    <source>
        <dbReference type="EMBL" id="TCO10989.1"/>
    </source>
</evidence>
<protein>
    <submittedName>
        <fullName evidence="2">Uncharacterized protein</fullName>
    </submittedName>
</protein>
<keyword evidence="1" id="KW-1133">Transmembrane helix</keyword>
<evidence type="ECO:0000256" key="1">
    <source>
        <dbReference type="SAM" id="Phobius"/>
    </source>
</evidence>